<dbReference type="RefSeq" id="WP_108991128.1">
    <property type="nucleotide sequence ID" value="NZ_BDQX01000013.1"/>
</dbReference>
<evidence type="ECO:0000256" key="1">
    <source>
        <dbReference type="SAM" id="Phobius"/>
    </source>
</evidence>
<dbReference type="EMBL" id="BDQX01000013">
    <property type="protein sequence ID" value="GBG05667.1"/>
    <property type="molecule type" value="Genomic_DNA"/>
</dbReference>
<sequence>MDKTKAVIVLLVFNLIAVVYFGNSLNKKISNVQTNVNSELNNMRNNVMSLESQIVNGVSRVLEAQDDRIDHVDYTVSEYDAVRKRASLALEVTLKEVSPESKISISYSAEGGPSGEAELVEQSGLKYGTELELSLEHNYEFEVWEQSPANGQRKMNVNQQRLPLYDDFYANRVSRSESGTSTSKDQLDADFSFAVKNLGIAETEMERVYVQVWYGNEPYDEIDVTQKVMESIGDYNQIRDKYNLAIASGSIDSSVSLEQFAKDNHLEKLKPGADPQYSFRHTIKFGKDYPELELDIAKAKQLSFRLVITFKDGYRYE</sequence>
<comment type="caution">
    <text evidence="2">The sequence shown here is derived from an EMBL/GenBank/DDBJ whole genome shotgun (WGS) entry which is preliminary data.</text>
</comment>
<gene>
    <name evidence="2" type="ORF">PAT3040_00151</name>
</gene>
<accession>A0A2R5EGM6</accession>
<proteinExistence type="predicted"/>
<keyword evidence="1" id="KW-0472">Membrane</keyword>
<keyword evidence="1" id="KW-1133">Transmembrane helix</keyword>
<evidence type="ECO:0000313" key="3">
    <source>
        <dbReference type="Proteomes" id="UP000245202"/>
    </source>
</evidence>
<reference evidence="2 3" key="1">
    <citation type="submission" date="2017-08" db="EMBL/GenBank/DDBJ databases">
        <title>Substantial Increase in Enzyme Production by Combined Drug-Resistance Mutations in Paenibacillus agaridevorans.</title>
        <authorList>
            <person name="Tanaka Y."/>
            <person name="Funane K."/>
            <person name="Hosaka T."/>
            <person name="Shiwa Y."/>
            <person name="Fujita N."/>
            <person name="Miyazaki T."/>
            <person name="Yoshikawa H."/>
            <person name="Murakami K."/>
            <person name="Kasahara K."/>
            <person name="Inaoka T."/>
            <person name="Hiraga Y."/>
            <person name="Ochi K."/>
        </authorList>
    </citation>
    <scope>NUCLEOTIDE SEQUENCE [LARGE SCALE GENOMIC DNA]</scope>
    <source>
        <strain evidence="2 3">T-3040</strain>
    </source>
</reference>
<name>A0A2R5EGM6_9BACL</name>
<keyword evidence="1" id="KW-0812">Transmembrane</keyword>
<dbReference type="Proteomes" id="UP000245202">
    <property type="component" value="Unassembled WGS sequence"/>
</dbReference>
<dbReference type="AlphaFoldDB" id="A0A2R5EGM6"/>
<protein>
    <submittedName>
        <fullName evidence="2">Uncharacterized protein</fullName>
    </submittedName>
</protein>
<feature type="transmembrane region" description="Helical" evidence="1">
    <location>
        <begin position="6"/>
        <end position="23"/>
    </location>
</feature>
<organism evidence="2 3">
    <name type="scientific">Paenibacillus agaridevorans</name>
    <dbReference type="NCBI Taxonomy" id="171404"/>
    <lineage>
        <taxon>Bacteria</taxon>
        <taxon>Bacillati</taxon>
        <taxon>Bacillota</taxon>
        <taxon>Bacilli</taxon>
        <taxon>Bacillales</taxon>
        <taxon>Paenibacillaceae</taxon>
        <taxon>Paenibacillus</taxon>
    </lineage>
</organism>
<keyword evidence="3" id="KW-1185">Reference proteome</keyword>
<evidence type="ECO:0000313" key="2">
    <source>
        <dbReference type="EMBL" id="GBG05667.1"/>
    </source>
</evidence>